<protein>
    <submittedName>
        <fullName evidence="3">Uncharacterized protein DUF2236</fullName>
    </submittedName>
</protein>
<evidence type="ECO:0000259" key="2">
    <source>
        <dbReference type="Pfam" id="PF09995"/>
    </source>
</evidence>
<dbReference type="Proteomes" id="UP000233766">
    <property type="component" value="Unassembled WGS sequence"/>
</dbReference>
<sequence>MDNLNRRDALKAGGMLAGIGALSLSLFTAPPRAQAWSWPASGSIAGSGDGVDPMTVWDPAADQVIAEILESGQVPAINKILATWTTNNQPTPSGLPPNLTAFIEQARQLPAWIDQSKLTAADDFNSKQGPFIGTAYGFGAGLLATVIPHESRAVYYSNGGGDLQDRIAKTAKLGYDLMAQQPFAPNGHLIVTCVKTRMVHAAVRHLLPKSGPWLQVATESPKIPISQNDILVTWHSLPTTIMQKLKAWKVPITDAHSAGLLHSWQVTAHLLGVQDQYIPATWDSANAQSKQVLDPVLGPTPEGTKIADHLLTIGPVLAATSFITKPMLASFTKFVLGAQVAKWLNLKTDGIWDGIFATLWGPFVQLYQLGRIVPGVDAIYFQLTEFIKVVALLYLNSGGLKLELPIPTTNNPSITGTPPVTTTPYVTTTTTPPTATPPTTTAPATTTPHS</sequence>
<name>A0A2N3WWC4_9NOCA</name>
<evidence type="ECO:0000313" key="4">
    <source>
        <dbReference type="Proteomes" id="UP000233766"/>
    </source>
</evidence>
<gene>
    <name evidence="3" type="ORF">ATK86_0192</name>
</gene>
<dbReference type="PANTHER" id="PTHR37539:SF1">
    <property type="entry name" value="ER-BOUND OXYGENASE MPAB_MPAB'_RUBBER OXYGENASE CATALYTIC DOMAIN-CONTAINING PROTEIN"/>
    <property type="match status" value="1"/>
</dbReference>
<dbReference type="InterPro" id="IPR006311">
    <property type="entry name" value="TAT_signal"/>
</dbReference>
<reference evidence="3 4" key="1">
    <citation type="submission" date="2017-12" db="EMBL/GenBank/DDBJ databases">
        <title>Sequencing the genomes of 1000 Actinobacteria strains.</title>
        <authorList>
            <person name="Klenk H.-P."/>
        </authorList>
    </citation>
    <scope>NUCLEOTIDE SEQUENCE [LARGE SCALE GENOMIC DNA]</scope>
    <source>
        <strain evidence="3 4">DSM 44489</strain>
    </source>
</reference>
<dbReference type="InterPro" id="IPR037473">
    <property type="entry name" value="Lcp-like"/>
</dbReference>
<feature type="domain" description="ER-bound oxygenase mpaB/mpaB'/Rubber oxygenase catalytic" evidence="2">
    <location>
        <begin position="134"/>
        <end position="347"/>
    </location>
</feature>
<keyword evidence="4" id="KW-1185">Reference proteome</keyword>
<dbReference type="PANTHER" id="PTHR37539">
    <property type="entry name" value="SECRETED PROTEIN-RELATED"/>
    <property type="match status" value="1"/>
</dbReference>
<proteinExistence type="predicted"/>
<dbReference type="OrthoDB" id="7614910at2"/>
<dbReference type="Pfam" id="PF09995">
    <property type="entry name" value="MPAB_Lcp_cat"/>
    <property type="match status" value="1"/>
</dbReference>
<dbReference type="GO" id="GO:0016491">
    <property type="term" value="F:oxidoreductase activity"/>
    <property type="evidence" value="ECO:0007669"/>
    <property type="project" value="InterPro"/>
</dbReference>
<dbReference type="InterPro" id="IPR018713">
    <property type="entry name" value="MPAB/Lcp_cat_dom"/>
</dbReference>
<accession>A0A2N3WWC4</accession>
<dbReference type="RefSeq" id="WP_101462685.1">
    <property type="nucleotide sequence ID" value="NZ_PJMW01000001.1"/>
</dbReference>
<comment type="caution">
    <text evidence="3">The sequence shown here is derived from an EMBL/GenBank/DDBJ whole genome shotgun (WGS) entry which is preliminary data.</text>
</comment>
<organism evidence="3 4">
    <name type="scientific">Nocardia fluminea</name>
    <dbReference type="NCBI Taxonomy" id="134984"/>
    <lineage>
        <taxon>Bacteria</taxon>
        <taxon>Bacillati</taxon>
        <taxon>Actinomycetota</taxon>
        <taxon>Actinomycetes</taxon>
        <taxon>Mycobacteriales</taxon>
        <taxon>Nocardiaceae</taxon>
        <taxon>Nocardia</taxon>
    </lineage>
</organism>
<evidence type="ECO:0000256" key="1">
    <source>
        <dbReference type="SAM" id="MobiDB-lite"/>
    </source>
</evidence>
<dbReference type="EMBL" id="PJMW01000001">
    <property type="protein sequence ID" value="PKV98182.1"/>
    <property type="molecule type" value="Genomic_DNA"/>
</dbReference>
<feature type="region of interest" description="Disordered" evidence="1">
    <location>
        <begin position="425"/>
        <end position="450"/>
    </location>
</feature>
<dbReference type="PROSITE" id="PS51318">
    <property type="entry name" value="TAT"/>
    <property type="match status" value="1"/>
</dbReference>
<dbReference type="AlphaFoldDB" id="A0A2N3WWC4"/>
<evidence type="ECO:0000313" key="3">
    <source>
        <dbReference type="EMBL" id="PKV98182.1"/>
    </source>
</evidence>